<keyword evidence="1" id="KW-1133">Transmembrane helix</keyword>
<evidence type="ECO:0000313" key="2">
    <source>
        <dbReference type="EMBL" id="TCO29796.1"/>
    </source>
</evidence>
<feature type="transmembrane region" description="Helical" evidence="1">
    <location>
        <begin position="199"/>
        <end position="220"/>
    </location>
</feature>
<comment type="caution">
    <text evidence="2">The sequence shown here is derived from an EMBL/GenBank/DDBJ whole genome shotgun (WGS) entry which is preliminary data.</text>
</comment>
<protein>
    <submittedName>
        <fullName evidence="2">ABC-2 family transporter</fullName>
    </submittedName>
</protein>
<evidence type="ECO:0000313" key="3">
    <source>
        <dbReference type="Proteomes" id="UP000295818"/>
    </source>
</evidence>
<gene>
    <name evidence="2" type="ORF">EV644_102517</name>
</gene>
<organism evidence="2 3">
    <name type="scientific">Kribbella orskensis</name>
    <dbReference type="NCBI Taxonomy" id="2512216"/>
    <lineage>
        <taxon>Bacteria</taxon>
        <taxon>Bacillati</taxon>
        <taxon>Actinomycetota</taxon>
        <taxon>Actinomycetes</taxon>
        <taxon>Propionibacteriales</taxon>
        <taxon>Kribbellaceae</taxon>
        <taxon>Kribbella</taxon>
    </lineage>
</organism>
<sequence>MTAILSTPTTTISHPDQRLAERSRADDFKAFPAVLKSEWIKLSTLRANRAILALTILAGGFTSWAVATLITDEVLVVSVVYIYSTVLTAVFAAVAGILLFTSEAQHGTLAGTLTAQPARWVIAAAKTVTAGTIGLVLGAGGMAAGYVGAVAGGLELGDTSGMAATTLWALLFTTLAALFGLGVGMVIRHGSGAISSLLVWWLVVENLLTLFLPATVARFLPFFAGNGLLAIQSDTATADSIAVALTRPENALLFGGYTFALLIIGTVLLYRRDTN</sequence>
<name>A0ABY2BSM4_9ACTN</name>
<feature type="transmembrane region" description="Helical" evidence="1">
    <location>
        <begin position="76"/>
        <end position="100"/>
    </location>
</feature>
<reference evidence="2 3" key="1">
    <citation type="journal article" date="2015" name="Stand. Genomic Sci.">
        <title>Genomic Encyclopedia of Bacterial and Archaeal Type Strains, Phase III: the genomes of soil and plant-associated and newly described type strains.</title>
        <authorList>
            <person name="Whitman W.B."/>
            <person name="Woyke T."/>
            <person name="Klenk H.P."/>
            <person name="Zhou Y."/>
            <person name="Lilburn T.G."/>
            <person name="Beck B.J."/>
            <person name="De Vos P."/>
            <person name="Vandamme P."/>
            <person name="Eisen J.A."/>
            <person name="Garrity G."/>
            <person name="Hugenholtz P."/>
            <person name="Kyrpides N.C."/>
        </authorList>
    </citation>
    <scope>NUCLEOTIDE SEQUENCE [LARGE SCALE GENOMIC DNA]</scope>
    <source>
        <strain evidence="2 3">VKM Ac-2538</strain>
    </source>
</reference>
<feature type="transmembrane region" description="Helical" evidence="1">
    <location>
        <begin position="167"/>
        <end position="187"/>
    </location>
</feature>
<feature type="transmembrane region" description="Helical" evidence="1">
    <location>
        <begin position="251"/>
        <end position="270"/>
    </location>
</feature>
<dbReference type="EMBL" id="SLWM01000002">
    <property type="protein sequence ID" value="TCO29796.1"/>
    <property type="molecule type" value="Genomic_DNA"/>
</dbReference>
<keyword evidence="1" id="KW-0812">Transmembrane</keyword>
<accession>A0ABY2BSM4</accession>
<feature type="transmembrane region" description="Helical" evidence="1">
    <location>
        <begin position="120"/>
        <end position="147"/>
    </location>
</feature>
<keyword evidence="1" id="KW-0472">Membrane</keyword>
<dbReference type="Proteomes" id="UP000295818">
    <property type="component" value="Unassembled WGS sequence"/>
</dbReference>
<keyword evidence="3" id="KW-1185">Reference proteome</keyword>
<evidence type="ECO:0000256" key="1">
    <source>
        <dbReference type="SAM" id="Phobius"/>
    </source>
</evidence>
<proteinExistence type="predicted"/>
<feature type="transmembrane region" description="Helical" evidence="1">
    <location>
        <begin position="50"/>
        <end position="70"/>
    </location>
</feature>
<dbReference type="RefSeq" id="WP_132187869.1">
    <property type="nucleotide sequence ID" value="NZ_SLWM01000002.1"/>
</dbReference>